<sequence length="58" mass="6683">MRASLGQDLSSLREQQNRINASLGDIMDNIDTHMEDPKYAYAGFLYDLLHSNCIFLLY</sequence>
<dbReference type="EMBL" id="JAIWYP010000012">
    <property type="protein sequence ID" value="KAH3728004.1"/>
    <property type="molecule type" value="Genomic_DNA"/>
</dbReference>
<gene>
    <name evidence="1" type="ORF">DPMN_053950</name>
</gene>
<evidence type="ECO:0000313" key="2">
    <source>
        <dbReference type="Proteomes" id="UP000828390"/>
    </source>
</evidence>
<reference evidence="1" key="1">
    <citation type="journal article" date="2019" name="bioRxiv">
        <title>The Genome of the Zebra Mussel, Dreissena polymorpha: A Resource for Invasive Species Research.</title>
        <authorList>
            <person name="McCartney M.A."/>
            <person name="Auch B."/>
            <person name="Kono T."/>
            <person name="Mallez S."/>
            <person name="Zhang Y."/>
            <person name="Obille A."/>
            <person name="Becker A."/>
            <person name="Abrahante J.E."/>
            <person name="Garbe J."/>
            <person name="Badalamenti J.P."/>
            <person name="Herman A."/>
            <person name="Mangelson H."/>
            <person name="Liachko I."/>
            <person name="Sullivan S."/>
            <person name="Sone E.D."/>
            <person name="Koren S."/>
            <person name="Silverstein K.A.T."/>
            <person name="Beckman K.B."/>
            <person name="Gohl D.M."/>
        </authorList>
    </citation>
    <scope>NUCLEOTIDE SEQUENCE</scope>
    <source>
        <strain evidence="1">Duluth1</strain>
        <tissue evidence="1">Whole animal</tissue>
    </source>
</reference>
<protein>
    <submittedName>
        <fullName evidence="1">Uncharacterized protein</fullName>
    </submittedName>
</protein>
<accession>A0A9D4HQS5</accession>
<proteinExistence type="predicted"/>
<organism evidence="1 2">
    <name type="scientific">Dreissena polymorpha</name>
    <name type="common">Zebra mussel</name>
    <name type="synonym">Mytilus polymorpha</name>
    <dbReference type="NCBI Taxonomy" id="45954"/>
    <lineage>
        <taxon>Eukaryota</taxon>
        <taxon>Metazoa</taxon>
        <taxon>Spiralia</taxon>
        <taxon>Lophotrochozoa</taxon>
        <taxon>Mollusca</taxon>
        <taxon>Bivalvia</taxon>
        <taxon>Autobranchia</taxon>
        <taxon>Heteroconchia</taxon>
        <taxon>Euheterodonta</taxon>
        <taxon>Imparidentia</taxon>
        <taxon>Neoheterodontei</taxon>
        <taxon>Myida</taxon>
        <taxon>Dreissenoidea</taxon>
        <taxon>Dreissenidae</taxon>
        <taxon>Dreissena</taxon>
    </lineage>
</organism>
<reference evidence="1" key="2">
    <citation type="submission" date="2020-11" db="EMBL/GenBank/DDBJ databases">
        <authorList>
            <person name="McCartney M.A."/>
            <person name="Auch B."/>
            <person name="Kono T."/>
            <person name="Mallez S."/>
            <person name="Becker A."/>
            <person name="Gohl D.M."/>
            <person name="Silverstein K.A.T."/>
            <person name="Koren S."/>
            <person name="Bechman K.B."/>
            <person name="Herman A."/>
            <person name="Abrahante J.E."/>
            <person name="Garbe J."/>
        </authorList>
    </citation>
    <scope>NUCLEOTIDE SEQUENCE</scope>
    <source>
        <strain evidence="1">Duluth1</strain>
        <tissue evidence="1">Whole animal</tissue>
    </source>
</reference>
<keyword evidence="2" id="KW-1185">Reference proteome</keyword>
<dbReference type="Proteomes" id="UP000828390">
    <property type="component" value="Unassembled WGS sequence"/>
</dbReference>
<comment type="caution">
    <text evidence="1">The sequence shown here is derived from an EMBL/GenBank/DDBJ whole genome shotgun (WGS) entry which is preliminary data.</text>
</comment>
<evidence type="ECO:0000313" key="1">
    <source>
        <dbReference type="EMBL" id="KAH3728004.1"/>
    </source>
</evidence>
<dbReference type="AlphaFoldDB" id="A0A9D4HQS5"/>
<name>A0A9D4HQS5_DREPO</name>